<dbReference type="InterPro" id="IPR036661">
    <property type="entry name" value="Luciferase-like_sf"/>
</dbReference>
<evidence type="ECO:0000256" key="2">
    <source>
        <dbReference type="ARBA" id="ARBA00022643"/>
    </source>
</evidence>
<dbReference type="InterPro" id="IPR011251">
    <property type="entry name" value="Luciferase-like_dom"/>
</dbReference>
<comment type="caution">
    <text evidence="6">The sequence shown here is derived from an EMBL/GenBank/DDBJ whole genome shotgun (WGS) entry which is preliminary data.</text>
</comment>
<dbReference type="Gene3D" id="3.20.20.30">
    <property type="entry name" value="Luciferase-like domain"/>
    <property type="match status" value="1"/>
</dbReference>
<proteinExistence type="predicted"/>
<dbReference type="NCBIfam" id="TIGR03619">
    <property type="entry name" value="F420_Rv2161c"/>
    <property type="match status" value="1"/>
</dbReference>
<sequence length="289" mass="31614">MRIGVVFPQTEIGADVGAVRAYGQGVEELGFRHVMAYDHVVGADPAIHQGWQGVYDVRTTFHEPMVLFGYLAALTSLELVTAIIILPQRQTALVAKQAAEVDLLSAGRLRLGVGLGWNQVEYEALGQEFTTRGKRVEEQVELLRQLWTERSVTFDGTYDRVTGAGLAPLPVQRPIPIWFGAQSPAAYRRAGRLADGWFPQMSPGPKLDEAKAMVDEAAVLAGRDPSTLGMEGRVNWTGNAEELNDLARRWRESGATHIAVNTMKAGLRSVDEHLSALETAAETLEPRKG</sequence>
<feature type="domain" description="Luciferase-like" evidence="5">
    <location>
        <begin position="13"/>
        <end position="260"/>
    </location>
</feature>
<organism evidence="6 7">
    <name type="scientific">Planotetraspora mira</name>
    <dbReference type="NCBI Taxonomy" id="58121"/>
    <lineage>
        <taxon>Bacteria</taxon>
        <taxon>Bacillati</taxon>
        <taxon>Actinomycetota</taxon>
        <taxon>Actinomycetes</taxon>
        <taxon>Streptosporangiales</taxon>
        <taxon>Streptosporangiaceae</taxon>
        <taxon>Planotetraspora</taxon>
    </lineage>
</organism>
<reference evidence="6 7" key="1">
    <citation type="submission" date="2021-01" db="EMBL/GenBank/DDBJ databases">
        <title>Whole genome shotgun sequence of Planotetraspora mira NBRC 15435.</title>
        <authorList>
            <person name="Komaki H."/>
            <person name="Tamura T."/>
        </authorList>
    </citation>
    <scope>NUCLEOTIDE SEQUENCE [LARGE SCALE GENOMIC DNA]</scope>
    <source>
        <strain evidence="6 7">NBRC 15435</strain>
    </source>
</reference>
<dbReference type="Proteomes" id="UP000650628">
    <property type="component" value="Unassembled WGS sequence"/>
</dbReference>
<evidence type="ECO:0000259" key="5">
    <source>
        <dbReference type="Pfam" id="PF00296"/>
    </source>
</evidence>
<dbReference type="SUPFAM" id="SSF51679">
    <property type="entry name" value="Bacterial luciferase-like"/>
    <property type="match status" value="1"/>
</dbReference>
<evidence type="ECO:0000313" key="7">
    <source>
        <dbReference type="Proteomes" id="UP000650628"/>
    </source>
</evidence>
<evidence type="ECO:0000256" key="3">
    <source>
        <dbReference type="ARBA" id="ARBA00023002"/>
    </source>
</evidence>
<keyword evidence="3" id="KW-0560">Oxidoreductase</keyword>
<protein>
    <recommendedName>
        <fullName evidence="5">Luciferase-like domain-containing protein</fullName>
    </recommendedName>
</protein>
<accession>A0A8J3XAP3</accession>
<gene>
    <name evidence="6" type="ORF">Pmi06nite_68210</name>
</gene>
<dbReference type="AlphaFoldDB" id="A0A8J3XAP3"/>
<dbReference type="GO" id="GO:0008726">
    <property type="term" value="F:alkanesulfonate monooxygenase activity"/>
    <property type="evidence" value="ECO:0007669"/>
    <property type="project" value="TreeGrafter"/>
</dbReference>
<evidence type="ECO:0000313" key="6">
    <source>
        <dbReference type="EMBL" id="GII33379.1"/>
    </source>
</evidence>
<keyword evidence="2" id="KW-0288">FMN</keyword>
<keyword evidence="4" id="KW-0503">Monooxygenase</keyword>
<dbReference type="PANTHER" id="PTHR42847:SF4">
    <property type="entry name" value="ALKANESULFONATE MONOOXYGENASE-RELATED"/>
    <property type="match status" value="1"/>
</dbReference>
<dbReference type="GO" id="GO:0046306">
    <property type="term" value="P:alkanesulfonate catabolic process"/>
    <property type="evidence" value="ECO:0007669"/>
    <property type="project" value="TreeGrafter"/>
</dbReference>
<evidence type="ECO:0000256" key="4">
    <source>
        <dbReference type="ARBA" id="ARBA00023033"/>
    </source>
</evidence>
<dbReference type="InterPro" id="IPR050172">
    <property type="entry name" value="SsuD_RutA_monooxygenase"/>
</dbReference>
<dbReference type="RefSeq" id="WP_203957226.1">
    <property type="nucleotide sequence ID" value="NZ_BOOO01000040.1"/>
</dbReference>
<name>A0A8J3XAP3_9ACTN</name>
<dbReference type="InterPro" id="IPR019921">
    <property type="entry name" value="Lucif-like_OxRdtase_Rv2161c"/>
</dbReference>
<keyword evidence="7" id="KW-1185">Reference proteome</keyword>
<dbReference type="EMBL" id="BOOO01000040">
    <property type="protein sequence ID" value="GII33379.1"/>
    <property type="molecule type" value="Genomic_DNA"/>
</dbReference>
<dbReference type="Pfam" id="PF00296">
    <property type="entry name" value="Bac_luciferase"/>
    <property type="match status" value="1"/>
</dbReference>
<dbReference type="PANTHER" id="PTHR42847">
    <property type="entry name" value="ALKANESULFONATE MONOOXYGENASE"/>
    <property type="match status" value="1"/>
</dbReference>
<keyword evidence="1" id="KW-0285">Flavoprotein</keyword>
<evidence type="ECO:0000256" key="1">
    <source>
        <dbReference type="ARBA" id="ARBA00022630"/>
    </source>
</evidence>